<proteinExistence type="predicted"/>
<keyword evidence="2" id="KW-0732">Signal</keyword>
<feature type="signal peptide" evidence="2">
    <location>
        <begin position="1"/>
        <end position="23"/>
    </location>
</feature>
<keyword evidence="1" id="KW-0812">Transmembrane</keyword>
<organism evidence="4 6">
    <name type="scientific">Duganella violaceipulchra</name>
    <dbReference type="NCBI Taxonomy" id="2849652"/>
    <lineage>
        <taxon>Bacteria</taxon>
        <taxon>Pseudomonadati</taxon>
        <taxon>Pseudomonadota</taxon>
        <taxon>Betaproteobacteria</taxon>
        <taxon>Burkholderiales</taxon>
        <taxon>Oxalobacteraceae</taxon>
        <taxon>Telluria group</taxon>
        <taxon>Duganella</taxon>
    </lineage>
</organism>
<dbReference type="NCBIfam" id="TIGR02595">
    <property type="entry name" value="PEP_CTERM"/>
    <property type="match status" value="1"/>
</dbReference>
<accession>A0AA41HCB4</accession>
<dbReference type="Proteomes" id="UP001162889">
    <property type="component" value="Unassembled WGS sequence"/>
</dbReference>
<dbReference type="Pfam" id="PF07452">
    <property type="entry name" value="CHRD"/>
    <property type="match status" value="1"/>
</dbReference>
<sequence length="200" mass="20116">MNQRIRNCAAAAGLLFTAMTASAANYTAMLTGPKEAPPNSSTGMGAAFVKFDAASHVLEVDVAFGGLLGTTTAAHIHCCTDTPNTGTAGIATETPTFGGFPLGVTSGAYSNTYNTSLAASWNPAFLSSHGGTTAGAESAFAAGLASGAAYLNIHSSLYPTGEIRGFLTGAAPPVPEPASFAMLGLGVPAMLLVARRRRKA</sequence>
<evidence type="ECO:0000256" key="1">
    <source>
        <dbReference type="SAM" id="Phobius"/>
    </source>
</evidence>
<keyword evidence="1" id="KW-0472">Membrane</keyword>
<evidence type="ECO:0000259" key="3">
    <source>
        <dbReference type="PROSITE" id="PS50933"/>
    </source>
</evidence>
<keyword evidence="1" id="KW-1133">Transmembrane helix</keyword>
<dbReference type="Pfam" id="PF07589">
    <property type="entry name" value="PEP-CTERM"/>
    <property type="match status" value="1"/>
</dbReference>
<dbReference type="EMBL" id="JAHTGR010000020">
    <property type="protein sequence ID" value="MBV6324765.1"/>
    <property type="molecule type" value="Genomic_DNA"/>
</dbReference>
<comment type="caution">
    <text evidence="4">The sequence shown here is derived from an EMBL/GenBank/DDBJ whole genome shotgun (WGS) entry which is preliminary data.</text>
</comment>
<dbReference type="PROSITE" id="PS50933">
    <property type="entry name" value="CHRD"/>
    <property type="match status" value="1"/>
</dbReference>
<reference evidence="4" key="1">
    <citation type="submission" date="2021-07" db="EMBL/GenBank/DDBJ databases">
        <title>Characterization of violacein-producing bacteria and related species.</title>
        <authorList>
            <person name="Wilson H.S."/>
            <person name="De Leon M.E."/>
        </authorList>
    </citation>
    <scope>NUCLEOTIDE SEQUENCE</scope>
    <source>
        <strain evidence="4">HSC-15S17</strain>
    </source>
</reference>
<dbReference type="RefSeq" id="WP_217945675.1">
    <property type="nucleotide sequence ID" value="NZ_JAHTGR010000020.1"/>
</dbReference>
<feature type="transmembrane region" description="Helical" evidence="1">
    <location>
        <begin position="177"/>
        <end position="194"/>
    </location>
</feature>
<name>A0AA41HCB4_9BURK</name>
<dbReference type="InterPro" id="IPR010895">
    <property type="entry name" value="CHRD"/>
</dbReference>
<evidence type="ECO:0000313" key="6">
    <source>
        <dbReference type="Proteomes" id="UP001155901"/>
    </source>
</evidence>
<keyword evidence="7" id="KW-1185">Reference proteome</keyword>
<dbReference type="SMART" id="SM00754">
    <property type="entry name" value="CHRD"/>
    <property type="match status" value="1"/>
</dbReference>
<feature type="chain" id="PRO_5041426317" evidence="2">
    <location>
        <begin position="24"/>
        <end position="200"/>
    </location>
</feature>
<feature type="domain" description="CHRD" evidence="3">
    <location>
        <begin position="22"/>
        <end position="172"/>
    </location>
</feature>
<evidence type="ECO:0000313" key="4">
    <source>
        <dbReference type="EMBL" id="MBV6324765.1"/>
    </source>
</evidence>
<evidence type="ECO:0000256" key="2">
    <source>
        <dbReference type="SAM" id="SignalP"/>
    </source>
</evidence>
<evidence type="ECO:0000313" key="5">
    <source>
        <dbReference type="EMBL" id="MCP2009088.1"/>
    </source>
</evidence>
<dbReference type="EMBL" id="JALJZU010000005">
    <property type="protein sequence ID" value="MCP2009088.1"/>
    <property type="molecule type" value="Genomic_DNA"/>
</dbReference>
<reference evidence="5" key="2">
    <citation type="submission" date="2022-03" db="EMBL/GenBank/DDBJ databases">
        <title>Genome Encyclopedia of Bacteria and Archaea VI: Functional Genomics of Type Strains.</title>
        <authorList>
            <person name="Whitman W."/>
        </authorList>
    </citation>
    <scope>NUCLEOTIDE SEQUENCE</scope>
    <source>
        <strain evidence="5">HSC-15S17</strain>
    </source>
</reference>
<dbReference type="InterPro" id="IPR013424">
    <property type="entry name" value="Ice-binding_C"/>
</dbReference>
<protein>
    <submittedName>
        <fullName evidence="4">CHRD domain-containing protein</fullName>
    </submittedName>
</protein>
<evidence type="ECO:0000313" key="7">
    <source>
        <dbReference type="Proteomes" id="UP001162889"/>
    </source>
</evidence>
<dbReference type="AlphaFoldDB" id="A0AA41HCB4"/>
<dbReference type="Proteomes" id="UP001155901">
    <property type="component" value="Unassembled WGS sequence"/>
</dbReference>
<gene>
    <name evidence="4" type="ORF">KVP70_27950</name>
    <name evidence="5" type="ORF">L1274_002801</name>
</gene>